<reference evidence="3 4" key="1">
    <citation type="submission" date="2024-02" db="EMBL/GenBank/DDBJ databases">
        <title>First draft genome assembly of two strains of Seiridium cardinale.</title>
        <authorList>
            <person name="Emiliani G."/>
            <person name="Scali E."/>
        </authorList>
    </citation>
    <scope>NUCLEOTIDE SEQUENCE [LARGE SCALE GENOMIC DNA]</scope>
    <source>
        <strain evidence="3 4">BM-138-000479</strain>
    </source>
</reference>
<evidence type="ECO:0000313" key="4">
    <source>
        <dbReference type="Proteomes" id="UP001465668"/>
    </source>
</evidence>
<dbReference type="PANTHER" id="PTHR38049">
    <property type="entry name" value="RICIN B LECTIN DOMAIN-CONTAINING PROTEIN"/>
    <property type="match status" value="1"/>
</dbReference>
<organism evidence="3 4">
    <name type="scientific">Seiridium cardinale</name>
    <dbReference type="NCBI Taxonomy" id="138064"/>
    <lineage>
        <taxon>Eukaryota</taxon>
        <taxon>Fungi</taxon>
        <taxon>Dikarya</taxon>
        <taxon>Ascomycota</taxon>
        <taxon>Pezizomycotina</taxon>
        <taxon>Sordariomycetes</taxon>
        <taxon>Xylariomycetidae</taxon>
        <taxon>Amphisphaeriales</taxon>
        <taxon>Sporocadaceae</taxon>
        <taxon>Seiridium</taxon>
    </lineage>
</organism>
<evidence type="ECO:0000313" key="3">
    <source>
        <dbReference type="EMBL" id="KAK9769844.1"/>
    </source>
</evidence>
<comment type="caution">
    <text evidence="3">The sequence shown here is derived from an EMBL/GenBank/DDBJ whole genome shotgun (WGS) entry which is preliminary data.</text>
</comment>
<accession>A0ABR2X7T8</accession>
<proteinExistence type="predicted"/>
<dbReference type="PANTHER" id="PTHR38049:SF1">
    <property type="entry name" value="PROTEIN KINASE DOMAIN-CONTAINING PROTEIN"/>
    <property type="match status" value="1"/>
</dbReference>
<evidence type="ECO:0000256" key="2">
    <source>
        <dbReference type="SAM" id="SignalP"/>
    </source>
</evidence>
<feature type="compositionally biased region" description="Basic residues" evidence="1">
    <location>
        <begin position="206"/>
        <end position="216"/>
    </location>
</feature>
<gene>
    <name evidence="3" type="ORF">SCAR479_13497</name>
</gene>
<name>A0ABR2X7T8_9PEZI</name>
<feature type="compositionally biased region" description="Gly residues" evidence="1">
    <location>
        <begin position="257"/>
        <end position="269"/>
    </location>
</feature>
<evidence type="ECO:0000256" key="1">
    <source>
        <dbReference type="SAM" id="MobiDB-lite"/>
    </source>
</evidence>
<keyword evidence="4" id="KW-1185">Reference proteome</keyword>
<dbReference type="Proteomes" id="UP001465668">
    <property type="component" value="Unassembled WGS sequence"/>
</dbReference>
<feature type="region of interest" description="Disordered" evidence="1">
    <location>
        <begin position="195"/>
        <end position="274"/>
    </location>
</feature>
<dbReference type="EMBL" id="JARVKM010000109">
    <property type="protein sequence ID" value="KAK9769844.1"/>
    <property type="molecule type" value="Genomic_DNA"/>
</dbReference>
<feature type="chain" id="PRO_5047168333" evidence="2">
    <location>
        <begin position="27"/>
        <end position="338"/>
    </location>
</feature>
<feature type="signal peptide" evidence="2">
    <location>
        <begin position="1"/>
        <end position="26"/>
    </location>
</feature>
<feature type="compositionally biased region" description="Basic residues" evidence="1">
    <location>
        <begin position="240"/>
        <end position="250"/>
    </location>
</feature>
<keyword evidence="2" id="KW-0732">Signal</keyword>
<protein>
    <submittedName>
        <fullName evidence="3">Uncharacterized protein</fullName>
    </submittedName>
</protein>
<sequence length="338" mass="36680">MALLALSTLGLLVIDAIPTVIGVAEAIDAQKKQNQQAKERIKFYLTAGFAVDPKVGIQTANVVFKDNKLCLDHPAHPVSGYRFNGFYFPYPSEEKHQGLVSMASDDPPALHWIYAHKDTGELRHGPRGETVGHIIGPWNWSENEEWLVLEETPYFFAVEGKGGEWSIYHDKTKTLKERLAPLKVVDISLHRELQLGMSSRSPSKPANRRQQRRNASRKPAQSDYSEYDENDYSEEEKAPPPRRRGQKTKQKGKDQQGDGGPLGGLGGAGDMLPVGNAGETVGGLANGATGALSNVAGGGDKGGGGGGSDTLRLRLDLNLEVEVTLKARIHGDLTLALL</sequence>
<feature type="compositionally biased region" description="Acidic residues" evidence="1">
    <location>
        <begin position="225"/>
        <end position="234"/>
    </location>
</feature>